<keyword evidence="5" id="KW-1185">Reference proteome</keyword>
<reference evidence="4 5" key="1">
    <citation type="submission" date="2019-08" db="EMBL/GenBank/DDBJ databases">
        <title>Sphingorhabdus soil sp. nov., isolated from arctic soil.</title>
        <authorList>
            <person name="Liu Y."/>
        </authorList>
    </citation>
    <scope>NUCLEOTIDE SEQUENCE [LARGE SCALE GENOMIC DNA]</scope>
    <source>
        <strain evidence="4 5">D-2Q-5-6</strain>
    </source>
</reference>
<evidence type="ECO:0000256" key="1">
    <source>
        <dbReference type="ARBA" id="ARBA00022679"/>
    </source>
</evidence>
<protein>
    <submittedName>
        <fullName evidence="4">GNAT family N-acetyltransferase</fullName>
    </submittedName>
</protein>
<keyword evidence="1 4" id="KW-0808">Transferase</keyword>
<evidence type="ECO:0000313" key="5">
    <source>
        <dbReference type="Proteomes" id="UP000321129"/>
    </source>
</evidence>
<dbReference type="PANTHER" id="PTHR43800">
    <property type="entry name" value="PEPTIDYL-LYSINE N-ACETYLTRANSFERASE YJAB"/>
    <property type="match status" value="1"/>
</dbReference>
<proteinExistence type="predicted"/>
<accession>A0A5C6UMH1</accession>
<evidence type="ECO:0000313" key="4">
    <source>
        <dbReference type="EMBL" id="TXC74129.1"/>
    </source>
</evidence>
<dbReference type="GO" id="GO:0016747">
    <property type="term" value="F:acyltransferase activity, transferring groups other than amino-acyl groups"/>
    <property type="evidence" value="ECO:0007669"/>
    <property type="project" value="InterPro"/>
</dbReference>
<evidence type="ECO:0000256" key="2">
    <source>
        <dbReference type="ARBA" id="ARBA00023315"/>
    </source>
</evidence>
<evidence type="ECO:0000259" key="3">
    <source>
        <dbReference type="PROSITE" id="PS51186"/>
    </source>
</evidence>
<feature type="domain" description="N-acetyltransferase" evidence="3">
    <location>
        <begin position="39"/>
        <end position="187"/>
    </location>
</feature>
<dbReference type="CDD" id="cd04301">
    <property type="entry name" value="NAT_SF"/>
    <property type="match status" value="1"/>
</dbReference>
<dbReference type="InterPro" id="IPR016181">
    <property type="entry name" value="Acyl_CoA_acyltransferase"/>
</dbReference>
<dbReference type="PANTHER" id="PTHR43800:SF1">
    <property type="entry name" value="PEPTIDYL-LYSINE N-ACETYLTRANSFERASE YJAB"/>
    <property type="match status" value="1"/>
</dbReference>
<organism evidence="4 5">
    <name type="scientific">Flavisphingopyxis soli</name>
    <dbReference type="NCBI Taxonomy" id="2601267"/>
    <lineage>
        <taxon>Bacteria</taxon>
        <taxon>Pseudomonadati</taxon>
        <taxon>Pseudomonadota</taxon>
        <taxon>Alphaproteobacteria</taxon>
        <taxon>Sphingomonadales</taxon>
        <taxon>Sphingopyxidaceae</taxon>
        <taxon>Flavisphingopyxis</taxon>
    </lineage>
</organism>
<dbReference type="InterPro" id="IPR000182">
    <property type="entry name" value="GNAT_dom"/>
</dbReference>
<dbReference type="AlphaFoldDB" id="A0A5C6UMH1"/>
<dbReference type="Pfam" id="PF00583">
    <property type="entry name" value="Acetyltransf_1"/>
    <property type="match status" value="1"/>
</dbReference>
<keyword evidence="2" id="KW-0012">Acyltransferase</keyword>
<dbReference type="OrthoDB" id="275336at2"/>
<name>A0A5C6UMH1_9SPHN</name>
<dbReference type="Gene3D" id="3.40.630.30">
    <property type="match status" value="1"/>
</dbReference>
<comment type="caution">
    <text evidence="4">The sequence shown here is derived from an EMBL/GenBank/DDBJ whole genome shotgun (WGS) entry which is preliminary data.</text>
</comment>
<sequence length="196" mass="20977">MGLTPVAPGMLAAVVTSLEMTTPPAADVAAKELSPLTLVRLESPTLDDYRALFRLVGADWLWFSRLVLDDAALDAIIGDPAVEIYAVRDAAGVNVGMLELDFREGATAELAFLGLASSLTGQGHGRWLMTRALALLWRPGVSRVWVHSCTLDHPAAIAFYRASGFTAFARALETFADPRLTGHLPRDAAPQVPIIA</sequence>
<dbReference type="SUPFAM" id="SSF55729">
    <property type="entry name" value="Acyl-CoA N-acyltransferases (Nat)"/>
    <property type="match status" value="1"/>
</dbReference>
<dbReference type="Proteomes" id="UP000321129">
    <property type="component" value="Unassembled WGS sequence"/>
</dbReference>
<dbReference type="RefSeq" id="WP_147121972.1">
    <property type="nucleotide sequence ID" value="NZ_VOPY01000001.1"/>
</dbReference>
<dbReference type="PROSITE" id="PS51186">
    <property type="entry name" value="GNAT"/>
    <property type="match status" value="1"/>
</dbReference>
<gene>
    <name evidence="4" type="ORF">FSZ31_05280</name>
</gene>
<dbReference type="EMBL" id="VOPY01000001">
    <property type="protein sequence ID" value="TXC74129.1"/>
    <property type="molecule type" value="Genomic_DNA"/>
</dbReference>